<organism evidence="2 3">
    <name type="scientific">Buddleja alternifolia</name>
    <dbReference type="NCBI Taxonomy" id="168488"/>
    <lineage>
        <taxon>Eukaryota</taxon>
        <taxon>Viridiplantae</taxon>
        <taxon>Streptophyta</taxon>
        <taxon>Embryophyta</taxon>
        <taxon>Tracheophyta</taxon>
        <taxon>Spermatophyta</taxon>
        <taxon>Magnoliopsida</taxon>
        <taxon>eudicotyledons</taxon>
        <taxon>Gunneridae</taxon>
        <taxon>Pentapetalae</taxon>
        <taxon>asterids</taxon>
        <taxon>lamiids</taxon>
        <taxon>Lamiales</taxon>
        <taxon>Scrophulariaceae</taxon>
        <taxon>Buddlejeae</taxon>
        <taxon>Buddleja</taxon>
    </lineage>
</organism>
<accession>A0AAV6WEF2</accession>
<dbReference type="EMBL" id="WHWC01000017">
    <property type="protein sequence ID" value="KAG8365732.1"/>
    <property type="molecule type" value="Genomic_DNA"/>
</dbReference>
<evidence type="ECO:0008006" key="4">
    <source>
        <dbReference type="Google" id="ProtNLM"/>
    </source>
</evidence>
<feature type="transmembrane region" description="Helical" evidence="1">
    <location>
        <begin position="93"/>
        <end position="114"/>
    </location>
</feature>
<evidence type="ECO:0000313" key="3">
    <source>
        <dbReference type="Proteomes" id="UP000826271"/>
    </source>
</evidence>
<dbReference type="AlphaFoldDB" id="A0AAV6WEF2"/>
<name>A0AAV6WEF2_9LAMI</name>
<keyword evidence="1" id="KW-0812">Transmembrane</keyword>
<gene>
    <name evidence="2" type="ORF">BUALT_Bualt17G0002500</name>
</gene>
<keyword evidence="1" id="KW-0472">Membrane</keyword>
<dbReference type="Proteomes" id="UP000826271">
    <property type="component" value="Unassembled WGS sequence"/>
</dbReference>
<evidence type="ECO:0000313" key="2">
    <source>
        <dbReference type="EMBL" id="KAG8365732.1"/>
    </source>
</evidence>
<keyword evidence="1" id="KW-1133">Transmembrane helix</keyword>
<proteinExistence type="predicted"/>
<protein>
    <recommendedName>
        <fullName evidence="4">Zinc finger GRF-type domain-containing protein</fullName>
    </recommendedName>
</protein>
<reference evidence="2" key="1">
    <citation type="submission" date="2019-10" db="EMBL/GenBank/DDBJ databases">
        <authorList>
            <person name="Zhang R."/>
            <person name="Pan Y."/>
            <person name="Wang J."/>
            <person name="Ma R."/>
            <person name="Yu S."/>
        </authorList>
    </citation>
    <scope>NUCLEOTIDE SEQUENCE</scope>
    <source>
        <strain evidence="2">LA-IB0</strain>
        <tissue evidence="2">Leaf</tissue>
    </source>
</reference>
<comment type="caution">
    <text evidence="2">The sequence shown here is derived from an EMBL/GenBank/DDBJ whole genome shotgun (WGS) entry which is preliminary data.</text>
</comment>
<evidence type="ECO:0000256" key="1">
    <source>
        <dbReference type="SAM" id="Phobius"/>
    </source>
</evidence>
<sequence length="128" mass="14768">MSSRSSSSSIDQVECECEGHKLAKLYTSWTNDNPRRRFHACRKFKVRMSSFCHSIWLQSSARAIIPGLLRGKNELEVEVCKLRERAQKLQKKLVLTWVLMFVFNVGWISTSGYGKESDSGYVKLMMLD</sequence>
<keyword evidence="3" id="KW-1185">Reference proteome</keyword>